<dbReference type="InterPro" id="IPR015915">
    <property type="entry name" value="Kelch-typ_b-propeller"/>
</dbReference>
<dbReference type="InterPro" id="IPR006652">
    <property type="entry name" value="Kelch_1"/>
</dbReference>
<dbReference type="Proteomes" id="UP000006854">
    <property type="component" value="Chromosome"/>
</dbReference>
<dbReference type="GeneID" id="51867928"/>
<keyword evidence="5" id="KW-1185">Reference proteome</keyword>
<dbReference type="AlphaFoldDB" id="F2R237"/>
<dbReference type="eggNOG" id="COG3055">
    <property type="taxonomic scope" value="Bacteria"/>
</dbReference>
<keyword evidence="2" id="KW-0677">Repeat</keyword>
<keyword evidence="1" id="KW-0880">Kelch repeat</keyword>
<dbReference type="InterPro" id="IPR037293">
    <property type="entry name" value="Gal_Oxidase_central_sf"/>
</dbReference>
<dbReference type="RefSeq" id="WP_015038599.1">
    <property type="nucleotide sequence ID" value="NC_018750.1"/>
</dbReference>
<evidence type="ECO:0000256" key="2">
    <source>
        <dbReference type="ARBA" id="ARBA00022737"/>
    </source>
</evidence>
<evidence type="ECO:0000313" key="4">
    <source>
        <dbReference type="EMBL" id="CCA60704.1"/>
    </source>
</evidence>
<protein>
    <recommendedName>
        <fullName evidence="6">Kelch-like protein 17</fullName>
    </recommendedName>
</protein>
<dbReference type="PATRIC" id="fig|953739.5.peg.2647"/>
<feature type="region of interest" description="Disordered" evidence="3">
    <location>
        <begin position="413"/>
        <end position="433"/>
    </location>
</feature>
<dbReference type="PANTHER" id="PTHR24412">
    <property type="entry name" value="KELCH PROTEIN"/>
    <property type="match status" value="1"/>
</dbReference>
<dbReference type="Gene3D" id="2.130.10.80">
    <property type="entry name" value="Galactose oxidase/kelch, beta-propeller"/>
    <property type="match status" value="1"/>
</dbReference>
<gene>
    <name evidence="4" type="ordered locus">SVEN_7418</name>
</gene>
<dbReference type="Pfam" id="PF01344">
    <property type="entry name" value="Kelch_1"/>
    <property type="match status" value="2"/>
</dbReference>
<proteinExistence type="predicted"/>
<dbReference type="PANTHER" id="PTHR24412:SF489">
    <property type="entry name" value="RING FINGER DOMAIN AND KELCH REPEAT-CONTAINING PROTEIN DDB_G0271372"/>
    <property type="match status" value="1"/>
</dbReference>
<name>F2R237_STRVP</name>
<sequence length="433" mass="45172">MIAEPHRRAARLTALAGDTAPATGNAPARDTAPPAGGILATDTAPVMDTQRQAARGHWSPAGEMPFAGFWAPPAEAAVQLPDGRVLLAGGEDGRRVPTDVTALFDPAEGTWSSAGALGTGRRLHSTTLLADGRVLVAGGIGEPPGPVPATGLDSCEVYDPATDSWTGTGRLREARFSHSATLLPDGRVLVAGGAAVRSADSHRTLRSAEAYDPVAGTWTPVRPMTDARFGHPALRFDDGRVLMVGGILAVGRGSHTALAHCELYDPAADGWTPTAGLATARKSHQATLLPGNAVLVTGGDMRGFVNDDWTYDPYSQWTTERYDPATDRWTADGQLPWGRSHHRAVRLATGDVLVAGGTDDASMAVGYPNATLYDAATRTWSAEFPMLRGRWAPAAIGLADGRVLVMGGLDESGPAAPLPGEDQVTATAELYTP</sequence>
<dbReference type="OrthoDB" id="535891at2"/>
<evidence type="ECO:0008006" key="6">
    <source>
        <dbReference type="Google" id="ProtNLM"/>
    </source>
</evidence>
<dbReference type="HOGENOM" id="CLU_586196_0_0_11"/>
<dbReference type="KEGG" id="sve:SVEN_7418"/>
<dbReference type="STRING" id="953739.SVEN_7418"/>
<organism evidence="4 5">
    <name type="scientific">Streptomyces venezuelae (strain ATCC 10712 / CBS 650.69 / DSM 40230 / JCM 4526 / NBRC 13096 / PD 04745)</name>
    <dbReference type="NCBI Taxonomy" id="953739"/>
    <lineage>
        <taxon>Bacteria</taxon>
        <taxon>Bacillati</taxon>
        <taxon>Actinomycetota</taxon>
        <taxon>Actinomycetes</taxon>
        <taxon>Kitasatosporales</taxon>
        <taxon>Streptomycetaceae</taxon>
        <taxon>Streptomyces</taxon>
    </lineage>
</organism>
<dbReference type="SUPFAM" id="SSF117281">
    <property type="entry name" value="Kelch motif"/>
    <property type="match status" value="2"/>
</dbReference>
<dbReference type="Gene3D" id="2.120.10.80">
    <property type="entry name" value="Kelch-type beta propeller"/>
    <property type="match status" value="2"/>
</dbReference>
<accession>F2R237</accession>
<dbReference type="EMBL" id="FR845719">
    <property type="protein sequence ID" value="CCA60704.1"/>
    <property type="molecule type" value="Genomic_DNA"/>
</dbReference>
<evidence type="ECO:0000313" key="5">
    <source>
        <dbReference type="Proteomes" id="UP000006854"/>
    </source>
</evidence>
<evidence type="ECO:0000256" key="3">
    <source>
        <dbReference type="SAM" id="MobiDB-lite"/>
    </source>
</evidence>
<evidence type="ECO:0000256" key="1">
    <source>
        <dbReference type="ARBA" id="ARBA00022441"/>
    </source>
</evidence>
<dbReference type="SMART" id="SM00612">
    <property type="entry name" value="Kelch"/>
    <property type="match status" value="4"/>
</dbReference>
<feature type="region of interest" description="Disordered" evidence="3">
    <location>
        <begin position="15"/>
        <end position="41"/>
    </location>
</feature>
<reference evidence="4 5" key="1">
    <citation type="journal article" date="2011" name="BMC Genomics">
        <title>Genome-wide analysis of the role of GlnR in Streptomyces venezuelae provides new insights into global nitrogen regulation in actinomycetes.</title>
        <authorList>
            <person name="Pullan S.T."/>
            <person name="Bibb M.J."/>
            <person name="Merrick M."/>
        </authorList>
    </citation>
    <scope>NUCLEOTIDE SEQUENCE [LARGE SCALE GENOMIC DNA]</scope>
    <source>
        <strain evidence="4">ATCC 10712</strain>
    </source>
</reference>